<keyword evidence="1" id="KW-0472">Membrane</keyword>
<reference evidence="2" key="1">
    <citation type="submission" date="2020-06" db="EMBL/GenBank/DDBJ databases">
        <authorList>
            <consortium name="Plant Systems Biology data submission"/>
        </authorList>
    </citation>
    <scope>NUCLEOTIDE SEQUENCE</scope>
    <source>
        <strain evidence="2">D6</strain>
    </source>
</reference>
<dbReference type="EMBL" id="CAICTM010000095">
    <property type="protein sequence ID" value="CAB9500946.1"/>
    <property type="molecule type" value="Genomic_DNA"/>
</dbReference>
<evidence type="ECO:0000313" key="3">
    <source>
        <dbReference type="Proteomes" id="UP001153069"/>
    </source>
</evidence>
<evidence type="ECO:0000313" key="2">
    <source>
        <dbReference type="EMBL" id="CAB9500946.1"/>
    </source>
</evidence>
<keyword evidence="1" id="KW-0812">Transmembrane</keyword>
<dbReference type="AlphaFoldDB" id="A0A9N8DF80"/>
<dbReference type="Gene3D" id="3.30.450.20">
    <property type="entry name" value="PAS domain"/>
    <property type="match status" value="1"/>
</dbReference>
<keyword evidence="1" id="KW-1133">Transmembrane helix</keyword>
<evidence type="ECO:0000256" key="1">
    <source>
        <dbReference type="SAM" id="Phobius"/>
    </source>
</evidence>
<keyword evidence="3" id="KW-1185">Reference proteome</keyword>
<sequence length="505" mass="56812">MRQQEYSATLVEAELVETPSVQMQSESSMLGHGPDLVHALAVDERRKICIYGLLATAFLFAASVAAIAFSLRKSEEPHDEAFILQVEKRVQEVVVTLFQEPVAILSVLERFDRSGLFPHSLDILDRAAFLLVAYSLRQEYNYNLIYYGSEEGLFMGYGVGWGTYREPANSYSVDDPTRTKYLKACVDSFSGDPVDCVHREGAKYIRCTNNCSLALCPDQNQTWCTDYEIAVVEPEEMGSLGYVPRTYYCHNEAGFFTQQPGDAVQDDGSLGNCTYSDGQTLVNRSLEGDYALCQGTSCGEAFIGGYRSADYDPRYRSWYMNTREQQKPLWSEPYPFFSILDIGMTYSVPYYKIDKESNHRIFRGVFGVDYTARDITVFLVESYGPNSNTASNIHVVIYEAADPNYFVTSSTGRNAAHTVLVRDPTIPCPHDAAYTHKCKAARFEMQQLEGEMYDDVFRRAYEEQASHGYPSDMVQMDVNGVSYVSRSSTISGVGNNLEWIVLVIS</sequence>
<feature type="transmembrane region" description="Helical" evidence="1">
    <location>
        <begin position="48"/>
        <end position="71"/>
    </location>
</feature>
<gene>
    <name evidence="2" type="ORF">SEMRO_96_G049540.1</name>
</gene>
<proteinExistence type="predicted"/>
<protein>
    <submittedName>
        <fullName evidence="2">Uncharacterized protein</fullName>
    </submittedName>
</protein>
<name>A0A9N8DF80_9STRA</name>
<dbReference type="Proteomes" id="UP001153069">
    <property type="component" value="Unassembled WGS sequence"/>
</dbReference>
<comment type="caution">
    <text evidence="2">The sequence shown here is derived from an EMBL/GenBank/DDBJ whole genome shotgun (WGS) entry which is preliminary data.</text>
</comment>
<dbReference type="OrthoDB" id="2116838at2759"/>
<accession>A0A9N8DF80</accession>
<organism evidence="2 3">
    <name type="scientific">Seminavis robusta</name>
    <dbReference type="NCBI Taxonomy" id="568900"/>
    <lineage>
        <taxon>Eukaryota</taxon>
        <taxon>Sar</taxon>
        <taxon>Stramenopiles</taxon>
        <taxon>Ochrophyta</taxon>
        <taxon>Bacillariophyta</taxon>
        <taxon>Bacillariophyceae</taxon>
        <taxon>Bacillariophycidae</taxon>
        <taxon>Naviculales</taxon>
        <taxon>Naviculaceae</taxon>
        <taxon>Seminavis</taxon>
    </lineage>
</organism>